<dbReference type="Proteomes" id="UP000521872">
    <property type="component" value="Unassembled WGS sequence"/>
</dbReference>
<protein>
    <submittedName>
        <fullName evidence="3">Uncharacterized protein</fullName>
    </submittedName>
</protein>
<feature type="region of interest" description="Disordered" evidence="1">
    <location>
        <begin position="42"/>
        <end position="134"/>
    </location>
</feature>
<dbReference type="AlphaFoldDB" id="A0A8H4QZZ0"/>
<feature type="compositionally biased region" description="Acidic residues" evidence="1">
    <location>
        <begin position="62"/>
        <end position="78"/>
    </location>
</feature>
<evidence type="ECO:0000313" key="4">
    <source>
        <dbReference type="Proteomes" id="UP000521872"/>
    </source>
</evidence>
<feature type="region of interest" description="Disordered" evidence="1">
    <location>
        <begin position="230"/>
        <end position="357"/>
    </location>
</feature>
<feature type="compositionally biased region" description="Polar residues" evidence="1">
    <location>
        <begin position="101"/>
        <end position="111"/>
    </location>
</feature>
<feature type="compositionally biased region" description="Basic residues" evidence="1">
    <location>
        <begin position="43"/>
        <end position="53"/>
    </location>
</feature>
<evidence type="ECO:0000256" key="2">
    <source>
        <dbReference type="SAM" id="Phobius"/>
    </source>
</evidence>
<keyword evidence="2" id="KW-0812">Transmembrane</keyword>
<feature type="transmembrane region" description="Helical" evidence="2">
    <location>
        <begin position="153"/>
        <end position="175"/>
    </location>
</feature>
<feature type="region of interest" description="Disordered" evidence="1">
    <location>
        <begin position="1"/>
        <end position="21"/>
    </location>
</feature>
<feature type="region of interest" description="Disordered" evidence="1">
    <location>
        <begin position="388"/>
        <end position="414"/>
    </location>
</feature>
<reference evidence="3 4" key="1">
    <citation type="submission" date="2019-12" db="EMBL/GenBank/DDBJ databases">
        <authorList>
            <person name="Floudas D."/>
            <person name="Bentzer J."/>
            <person name="Ahren D."/>
            <person name="Johansson T."/>
            <person name="Persson P."/>
            <person name="Tunlid A."/>
        </authorList>
    </citation>
    <scope>NUCLEOTIDE SEQUENCE [LARGE SCALE GENOMIC DNA]</scope>
    <source>
        <strain evidence="3 4">CBS 102.39</strain>
    </source>
</reference>
<evidence type="ECO:0000256" key="1">
    <source>
        <dbReference type="SAM" id="MobiDB-lite"/>
    </source>
</evidence>
<feature type="compositionally biased region" description="Low complexity" evidence="1">
    <location>
        <begin position="230"/>
        <end position="270"/>
    </location>
</feature>
<comment type="caution">
    <text evidence="3">The sequence shown here is derived from an EMBL/GenBank/DDBJ whole genome shotgun (WGS) entry which is preliminary data.</text>
</comment>
<feature type="compositionally biased region" description="Low complexity" evidence="1">
    <location>
        <begin position="300"/>
        <end position="312"/>
    </location>
</feature>
<proteinExistence type="predicted"/>
<gene>
    <name evidence="3" type="ORF">D9613_000238</name>
</gene>
<feature type="compositionally biased region" description="Low complexity" evidence="1">
    <location>
        <begin position="115"/>
        <end position="132"/>
    </location>
</feature>
<keyword evidence="2" id="KW-0472">Membrane</keyword>
<keyword evidence="4" id="KW-1185">Reference proteome</keyword>
<sequence>MPSAAAASARRRRARNANKYQSGLAFATVFVQFSTTRAASIAKFRKLSRRKQGGKPGGGDSSDTDSDDTDDSDTDDDGPPPTKSVSHSSTRSLSSSMTATGSASRTASQTVAGVGSSSTQASSSSNTGASQSLPSQDAIVATELKRPISTGGIVGAVLGSFIIAGLIIMLLARCVNRARKARKRPQGFIPTSFFNVSPHHSELEETQPIHQTEMSQTQFSPLLIAPAVAAGATSSPSPSPYSRYSSSWASSNPTSTTSNSNRNRNTASDSPPSLSPQILAGSLRHNRSVGSGHDSEQERTSAMYTSTTSASGMGTGFRGGSSSCETTSSIHEPLQSPYESPPYSPHSPGTTASTSTGFNSGLPMVAAAAQVHDQAGLHRSMVAYQKSLEANGKADEGHMETFPSSNDPPPRYDA</sequence>
<feature type="compositionally biased region" description="Low complexity" evidence="1">
    <location>
        <begin position="83"/>
        <end position="100"/>
    </location>
</feature>
<keyword evidence="2" id="KW-1133">Transmembrane helix</keyword>
<evidence type="ECO:0000313" key="3">
    <source>
        <dbReference type="EMBL" id="KAF4620642.1"/>
    </source>
</evidence>
<accession>A0A8H4QZZ0</accession>
<name>A0A8H4QZZ0_9AGAR</name>
<organism evidence="3 4">
    <name type="scientific">Agrocybe pediades</name>
    <dbReference type="NCBI Taxonomy" id="84607"/>
    <lineage>
        <taxon>Eukaryota</taxon>
        <taxon>Fungi</taxon>
        <taxon>Dikarya</taxon>
        <taxon>Basidiomycota</taxon>
        <taxon>Agaricomycotina</taxon>
        <taxon>Agaricomycetes</taxon>
        <taxon>Agaricomycetidae</taxon>
        <taxon>Agaricales</taxon>
        <taxon>Agaricineae</taxon>
        <taxon>Strophariaceae</taxon>
        <taxon>Agrocybe</taxon>
    </lineage>
</organism>
<feature type="compositionally biased region" description="Polar residues" evidence="1">
    <location>
        <begin position="320"/>
        <end position="330"/>
    </location>
</feature>
<dbReference type="EMBL" id="JAACJL010000015">
    <property type="protein sequence ID" value="KAF4620642.1"/>
    <property type="molecule type" value="Genomic_DNA"/>
</dbReference>